<keyword evidence="3" id="KW-0732">Signal</keyword>
<feature type="chain" id="PRO_5009581434" description="Proteinase inhibitor I42 chagasin domain-containing protein" evidence="3">
    <location>
        <begin position="24"/>
        <end position="149"/>
    </location>
</feature>
<evidence type="ECO:0000313" key="4">
    <source>
        <dbReference type="EMBL" id="OGY44425.1"/>
    </source>
</evidence>
<evidence type="ECO:0000256" key="3">
    <source>
        <dbReference type="SAM" id="SignalP"/>
    </source>
</evidence>
<evidence type="ECO:0008006" key="6">
    <source>
        <dbReference type="Google" id="ProtNLM"/>
    </source>
</evidence>
<dbReference type="InterPro" id="IPR036331">
    <property type="entry name" value="Chagasin-like_sf"/>
</dbReference>
<dbReference type="Proteomes" id="UP000178930">
    <property type="component" value="Unassembled WGS sequence"/>
</dbReference>
<protein>
    <recommendedName>
        <fullName evidence="6">Proteinase inhibitor I42 chagasin domain-containing protein</fullName>
    </recommendedName>
</protein>
<dbReference type="AlphaFoldDB" id="A0A1G1XWG6"/>
<dbReference type="STRING" id="1797532.A2729_02055"/>
<comment type="caution">
    <text evidence="4">The sequence shown here is derived from an EMBL/GenBank/DDBJ whole genome shotgun (WGS) entry which is preliminary data.</text>
</comment>
<proteinExistence type="predicted"/>
<dbReference type="GO" id="GO:0004869">
    <property type="term" value="F:cysteine-type endopeptidase inhibitor activity"/>
    <property type="evidence" value="ECO:0007669"/>
    <property type="project" value="UniProtKB-KW"/>
</dbReference>
<evidence type="ECO:0000313" key="5">
    <source>
        <dbReference type="Proteomes" id="UP000178930"/>
    </source>
</evidence>
<evidence type="ECO:0000256" key="2">
    <source>
        <dbReference type="ARBA" id="ARBA00022704"/>
    </source>
</evidence>
<evidence type="ECO:0000256" key="1">
    <source>
        <dbReference type="ARBA" id="ARBA00022690"/>
    </source>
</evidence>
<organism evidence="4 5">
    <name type="scientific">Candidatus Buchananbacteria bacterium RIFCSPHIGHO2_01_FULL_39_14</name>
    <dbReference type="NCBI Taxonomy" id="1797532"/>
    <lineage>
        <taxon>Bacteria</taxon>
        <taxon>Candidatus Buchananiibacteriota</taxon>
    </lineage>
</organism>
<sequence length="149" mass="16498">MLKDFKKISFFITVFILASTLSACKKSTPVPIEQVNINPGVVETGNIIDASGKNSQTINVVPGDLIYLKLMGEAKSGKQWTVISPAQGDSLSLKEQKVIGLDDKEILAGKFSSEWWLKVETKGEFDLQFDYGKLTKKAEQIFKIKVISQ</sequence>
<dbReference type="PROSITE" id="PS51257">
    <property type="entry name" value="PROKAR_LIPOPROTEIN"/>
    <property type="match status" value="1"/>
</dbReference>
<keyword evidence="1" id="KW-0646">Protease inhibitor</keyword>
<accession>A0A1G1XWG6</accession>
<dbReference type="EMBL" id="MHIB01000016">
    <property type="protein sequence ID" value="OGY44425.1"/>
    <property type="molecule type" value="Genomic_DNA"/>
</dbReference>
<dbReference type="Gene3D" id="2.60.40.2020">
    <property type="match status" value="1"/>
</dbReference>
<reference evidence="4 5" key="1">
    <citation type="journal article" date="2016" name="Nat. Commun.">
        <title>Thousands of microbial genomes shed light on interconnected biogeochemical processes in an aquifer system.</title>
        <authorList>
            <person name="Anantharaman K."/>
            <person name="Brown C.T."/>
            <person name="Hug L.A."/>
            <person name="Sharon I."/>
            <person name="Castelle C.J."/>
            <person name="Probst A.J."/>
            <person name="Thomas B.C."/>
            <person name="Singh A."/>
            <person name="Wilkins M.J."/>
            <person name="Karaoz U."/>
            <person name="Brodie E.L."/>
            <person name="Williams K.H."/>
            <person name="Hubbard S.S."/>
            <person name="Banfield J.F."/>
        </authorList>
    </citation>
    <scope>NUCLEOTIDE SEQUENCE [LARGE SCALE GENOMIC DNA]</scope>
</reference>
<name>A0A1G1XWG6_9BACT</name>
<feature type="signal peptide" evidence="3">
    <location>
        <begin position="1"/>
        <end position="23"/>
    </location>
</feature>
<keyword evidence="2" id="KW-0789">Thiol protease inhibitor</keyword>
<gene>
    <name evidence="4" type="ORF">A2729_02055</name>
</gene>